<sequence>MLTAGCLGIGWIVDIIMIATGSFRDINNRPILNWE</sequence>
<evidence type="ECO:0000313" key="1">
    <source>
        <dbReference type="EMBL" id="CEP25908.1"/>
    </source>
</evidence>
<proteinExistence type="predicted"/>
<accession>A0A0B7NYY1</accession>
<gene>
    <name evidence="1" type="ORF">PFCIRM138_03015</name>
</gene>
<reference evidence="1" key="1">
    <citation type="submission" date="2014-08" db="EMBL/GenBank/DDBJ databases">
        <authorList>
            <person name="Falentin Helene"/>
        </authorList>
    </citation>
    <scope>NUCLEOTIDE SEQUENCE</scope>
</reference>
<organism evidence="1">
    <name type="scientific">Propionibacterium freudenreichii subsp. freudenreichii</name>
    <dbReference type="NCBI Taxonomy" id="66712"/>
    <lineage>
        <taxon>Bacteria</taxon>
        <taxon>Bacillati</taxon>
        <taxon>Actinomycetota</taxon>
        <taxon>Actinomycetes</taxon>
        <taxon>Propionibacteriales</taxon>
        <taxon>Propionibacteriaceae</taxon>
        <taxon>Propionibacterium</taxon>
    </lineage>
</organism>
<evidence type="ECO:0008006" key="2">
    <source>
        <dbReference type="Google" id="ProtNLM"/>
    </source>
</evidence>
<protein>
    <recommendedName>
        <fullName evidence="2">TM2 domain-containing protein</fullName>
    </recommendedName>
</protein>
<dbReference type="AlphaFoldDB" id="A0A0B7NYY1"/>
<name>A0A0B7NYY1_PROFF</name>
<dbReference type="EMBL" id="LM676387">
    <property type="protein sequence ID" value="CEP25908.1"/>
    <property type="molecule type" value="Genomic_DNA"/>
</dbReference>